<accession>A0A8J3J0J7</accession>
<reference evidence="4" key="1">
    <citation type="submission" date="2021-01" db="EMBL/GenBank/DDBJ databases">
        <title>Whole genome shotgun sequence of Actinocatenispora rupis NBRC 107355.</title>
        <authorList>
            <person name="Komaki H."/>
            <person name="Tamura T."/>
        </authorList>
    </citation>
    <scope>NUCLEOTIDE SEQUENCE</scope>
    <source>
        <strain evidence="4">NBRC 107355</strain>
    </source>
</reference>
<dbReference type="InterPro" id="IPR011006">
    <property type="entry name" value="CheY-like_superfamily"/>
</dbReference>
<name>A0A8J3J0J7_9ACTN</name>
<feature type="domain" description="Response regulatory" evidence="3">
    <location>
        <begin position="8"/>
        <end position="125"/>
    </location>
</feature>
<dbReference type="InterPro" id="IPR050595">
    <property type="entry name" value="Bact_response_regulator"/>
</dbReference>
<dbReference type="PROSITE" id="PS50110">
    <property type="entry name" value="RESPONSE_REGULATORY"/>
    <property type="match status" value="1"/>
</dbReference>
<proteinExistence type="predicted"/>
<evidence type="ECO:0000313" key="5">
    <source>
        <dbReference type="Proteomes" id="UP000612808"/>
    </source>
</evidence>
<dbReference type="Pfam" id="PF00072">
    <property type="entry name" value="Response_reg"/>
    <property type="match status" value="1"/>
</dbReference>
<keyword evidence="5" id="KW-1185">Reference proteome</keyword>
<dbReference type="InterPro" id="IPR001789">
    <property type="entry name" value="Sig_transdc_resp-reg_receiver"/>
</dbReference>
<evidence type="ECO:0000256" key="2">
    <source>
        <dbReference type="PROSITE-ProRule" id="PRU00169"/>
    </source>
</evidence>
<dbReference type="PANTHER" id="PTHR44591">
    <property type="entry name" value="STRESS RESPONSE REGULATOR PROTEIN 1"/>
    <property type="match status" value="1"/>
</dbReference>
<dbReference type="EMBL" id="BOMB01000025">
    <property type="protein sequence ID" value="GID13571.1"/>
    <property type="molecule type" value="Genomic_DNA"/>
</dbReference>
<protein>
    <submittedName>
        <fullName evidence="4">Response regulator</fullName>
    </submittedName>
</protein>
<keyword evidence="1 2" id="KW-0597">Phosphoprotein</keyword>
<dbReference type="Proteomes" id="UP000612808">
    <property type="component" value="Unassembled WGS sequence"/>
</dbReference>
<dbReference type="AlphaFoldDB" id="A0A8J3J0J7"/>
<dbReference type="RefSeq" id="WP_203660741.1">
    <property type="nucleotide sequence ID" value="NZ_BAAAZM010000015.1"/>
</dbReference>
<evidence type="ECO:0000313" key="4">
    <source>
        <dbReference type="EMBL" id="GID13571.1"/>
    </source>
</evidence>
<dbReference type="SUPFAM" id="SSF52172">
    <property type="entry name" value="CheY-like"/>
    <property type="match status" value="1"/>
</dbReference>
<organism evidence="4 5">
    <name type="scientific">Actinocatenispora rupis</name>
    <dbReference type="NCBI Taxonomy" id="519421"/>
    <lineage>
        <taxon>Bacteria</taxon>
        <taxon>Bacillati</taxon>
        <taxon>Actinomycetota</taxon>
        <taxon>Actinomycetes</taxon>
        <taxon>Micromonosporales</taxon>
        <taxon>Micromonosporaceae</taxon>
        <taxon>Actinocatenispora</taxon>
    </lineage>
</organism>
<comment type="caution">
    <text evidence="4">The sequence shown here is derived from an EMBL/GenBank/DDBJ whole genome shotgun (WGS) entry which is preliminary data.</text>
</comment>
<evidence type="ECO:0000259" key="3">
    <source>
        <dbReference type="PROSITE" id="PS50110"/>
    </source>
</evidence>
<sequence length="188" mass="20601">MTAPRRARVLMVDDRRENLVALEAILQGMPVDPIAVGSGEEALKRLLSEDFAVILLDAQMPGMDGFETAGHIKQRERTRHVPIIFLTAVDRDAHLAFRGYAAGAVDYITKPFDPWVLRAKVSVFVELWLKNQQLAEQTQAAKAREAELSAIVSVVDRAAETLRTAGSNGPATEQALAILGEADEVLDR</sequence>
<dbReference type="Gene3D" id="3.40.50.2300">
    <property type="match status" value="1"/>
</dbReference>
<dbReference type="PANTHER" id="PTHR44591:SF3">
    <property type="entry name" value="RESPONSE REGULATORY DOMAIN-CONTAINING PROTEIN"/>
    <property type="match status" value="1"/>
</dbReference>
<dbReference type="SMART" id="SM00448">
    <property type="entry name" value="REC"/>
    <property type="match status" value="1"/>
</dbReference>
<evidence type="ECO:0000256" key="1">
    <source>
        <dbReference type="ARBA" id="ARBA00022553"/>
    </source>
</evidence>
<gene>
    <name evidence="4" type="ORF">Aru02nite_44600</name>
</gene>
<dbReference type="GO" id="GO:0000160">
    <property type="term" value="P:phosphorelay signal transduction system"/>
    <property type="evidence" value="ECO:0007669"/>
    <property type="project" value="InterPro"/>
</dbReference>
<feature type="modified residue" description="4-aspartylphosphate" evidence="2">
    <location>
        <position position="57"/>
    </location>
</feature>